<comment type="caution">
    <text evidence="2">The sequence shown here is derived from an EMBL/GenBank/DDBJ whole genome shotgun (WGS) entry which is preliminary data.</text>
</comment>
<evidence type="ECO:0000313" key="2">
    <source>
        <dbReference type="EMBL" id="OHT21227.1"/>
    </source>
</evidence>
<feature type="transmembrane region" description="Helical" evidence="1">
    <location>
        <begin position="85"/>
        <end position="104"/>
    </location>
</feature>
<organism evidence="2 3">
    <name type="scientific">Edaphosphingomonas haloaromaticamans</name>
    <dbReference type="NCBI Taxonomy" id="653954"/>
    <lineage>
        <taxon>Bacteria</taxon>
        <taxon>Pseudomonadati</taxon>
        <taxon>Pseudomonadota</taxon>
        <taxon>Alphaproteobacteria</taxon>
        <taxon>Sphingomonadales</taxon>
        <taxon>Rhizorhabdaceae</taxon>
        <taxon>Edaphosphingomonas</taxon>
    </lineage>
</organism>
<dbReference type="RefSeq" id="WP_070934438.1">
    <property type="nucleotide sequence ID" value="NZ_MIPT01000001.1"/>
</dbReference>
<feature type="transmembrane region" description="Helical" evidence="1">
    <location>
        <begin position="59"/>
        <end position="79"/>
    </location>
</feature>
<keyword evidence="1" id="KW-0812">Transmembrane</keyword>
<reference evidence="2 3" key="1">
    <citation type="submission" date="2016-09" db="EMBL/GenBank/DDBJ databases">
        <title>Metabolic pathway, cell adaptation mechanisms and a novel monoxygenase revealed through proteogenomic-transcription analysis of a Sphingomonas haloaromaticamans strain degrading the fungicide ortho-phenylphenol.</title>
        <authorList>
            <person name="Perruchon C."/>
            <person name="Papadopoulou E.S."/>
            <person name="Rousidou C."/>
            <person name="Vasileiadis S."/>
            <person name="Tanou G."/>
            <person name="Amoutzias G."/>
            <person name="Molassiotis A."/>
            <person name="Karpouzas D.G."/>
        </authorList>
    </citation>
    <scope>NUCLEOTIDE SEQUENCE [LARGE SCALE GENOMIC DNA]</scope>
    <source>
        <strain evidence="2 3">P3</strain>
    </source>
</reference>
<keyword evidence="1" id="KW-0472">Membrane</keyword>
<sequence>MDDKAAMSPVKGLLILLAVIVVLAGYIAAVAALHLSEAWAGFLFLLYWSMVEQARVDRLAKSIIGAFVGAGTAAMMALLPPLMGAGPGMALFLAVVLLLVYAIIMGWAPIAVNMATMIFLTVGTVPHVQANADFLQIFYGIAAGIVYFGGLALIAGALSKKKTATPAEA</sequence>
<feature type="transmembrane region" description="Helical" evidence="1">
    <location>
        <begin position="136"/>
        <end position="158"/>
    </location>
</feature>
<evidence type="ECO:0000256" key="1">
    <source>
        <dbReference type="SAM" id="Phobius"/>
    </source>
</evidence>
<dbReference type="Proteomes" id="UP000179467">
    <property type="component" value="Unassembled WGS sequence"/>
</dbReference>
<protein>
    <recommendedName>
        <fullName evidence="4">DUF1097 domain-containing protein</fullName>
    </recommendedName>
</protein>
<evidence type="ECO:0008006" key="4">
    <source>
        <dbReference type="Google" id="ProtNLM"/>
    </source>
</evidence>
<keyword evidence="3" id="KW-1185">Reference proteome</keyword>
<dbReference type="OrthoDB" id="7597197at2"/>
<keyword evidence="1" id="KW-1133">Transmembrane helix</keyword>
<accession>A0A1S1HGM5</accession>
<name>A0A1S1HGM5_9SPHN</name>
<gene>
    <name evidence="2" type="ORF">BHE75_03233</name>
</gene>
<dbReference type="AlphaFoldDB" id="A0A1S1HGM5"/>
<feature type="transmembrane region" description="Helical" evidence="1">
    <location>
        <begin position="14"/>
        <end position="47"/>
    </location>
</feature>
<evidence type="ECO:0000313" key="3">
    <source>
        <dbReference type="Proteomes" id="UP000179467"/>
    </source>
</evidence>
<proteinExistence type="predicted"/>
<dbReference type="EMBL" id="MIPT01000001">
    <property type="protein sequence ID" value="OHT21227.1"/>
    <property type="molecule type" value="Genomic_DNA"/>
</dbReference>